<keyword evidence="1" id="KW-0548">Nucleotidyltransferase</keyword>
<gene>
    <name evidence="1" type="ORF">Tci_877489</name>
</gene>
<evidence type="ECO:0000313" key="1">
    <source>
        <dbReference type="EMBL" id="GFD05520.1"/>
    </source>
</evidence>
<protein>
    <submittedName>
        <fullName evidence="1">RNA-directed DNA polymerase, eukaryota</fullName>
    </submittedName>
</protein>
<keyword evidence="1" id="KW-0695">RNA-directed DNA polymerase</keyword>
<dbReference type="GO" id="GO:0003964">
    <property type="term" value="F:RNA-directed DNA polymerase activity"/>
    <property type="evidence" value="ECO:0007669"/>
    <property type="project" value="UniProtKB-KW"/>
</dbReference>
<reference evidence="1" key="1">
    <citation type="journal article" date="2019" name="Sci. Rep.">
        <title>Draft genome of Tanacetum cinerariifolium, the natural source of mosquito coil.</title>
        <authorList>
            <person name="Yamashiro T."/>
            <person name="Shiraishi A."/>
            <person name="Satake H."/>
            <person name="Nakayama K."/>
        </authorList>
    </citation>
    <scope>NUCLEOTIDE SEQUENCE</scope>
</reference>
<sequence length="86" mass="10070">MKGADHVLILIVPDTSTDLFLPQASLILLWKVYLDRHLSDHRPILLREVNVDFGPMPFRFYHSWFDYVGFDDMIKSAWSFFAHSDG</sequence>
<organism evidence="1">
    <name type="scientific">Tanacetum cinerariifolium</name>
    <name type="common">Dalmatian daisy</name>
    <name type="synonym">Chrysanthemum cinerariifolium</name>
    <dbReference type="NCBI Taxonomy" id="118510"/>
    <lineage>
        <taxon>Eukaryota</taxon>
        <taxon>Viridiplantae</taxon>
        <taxon>Streptophyta</taxon>
        <taxon>Embryophyta</taxon>
        <taxon>Tracheophyta</taxon>
        <taxon>Spermatophyta</taxon>
        <taxon>Magnoliopsida</taxon>
        <taxon>eudicotyledons</taxon>
        <taxon>Gunneridae</taxon>
        <taxon>Pentapetalae</taxon>
        <taxon>asterids</taxon>
        <taxon>campanulids</taxon>
        <taxon>Asterales</taxon>
        <taxon>Asteraceae</taxon>
        <taxon>Asteroideae</taxon>
        <taxon>Anthemideae</taxon>
        <taxon>Anthemidinae</taxon>
        <taxon>Tanacetum</taxon>
    </lineage>
</organism>
<dbReference type="AlphaFoldDB" id="A0A699T6U7"/>
<dbReference type="EMBL" id="BKCJ011218837">
    <property type="protein sequence ID" value="GFD05520.1"/>
    <property type="molecule type" value="Genomic_DNA"/>
</dbReference>
<proteinExistence type="predicted"/>
<comment type="caution">
    <text evidence="1">The sequence shown here is derived from an EMBL/GenBank/DDBJ whole genome shotgun (WGS) entry which is preliminary data.</text>
</comment>
<keyword evidence="1" id="KW-0808">Transferase</keyword>
<accession>A0A699T6U7</accession>
<name>A0A699T6U7_TANCI</name>
<feature type="non-terminal residue" evidence="1">
    <location>
        <position position="86"/>
    </location>
</feature>